<dbReference type="InterPro" id="IPR050602">
    <property type="entry name" value="Malonyl-ACP_OMT"/>
</dbReference>
<sequence>MQPMLDTSLWLAHKRRALAHPVAGADFLMQRTAEDLADRLGAVERKFGKAAALFCQTQAAADVLAKSGKVADIKRVEGSTAFLGDAIGLVEPPETVPFDPESLDLAVSLLSLQAMNDIPGMLIQIRRALKPDGLFLGAFAGAGTLSELRESLLAAETELYGGASPRVLPFTDVRDAGALLQRAGFALPVADVETVTVRYETLFDLMADLRAMGETSTLVDRTRRPGARKFFARAAEIYAERFSDADGRIRASFSIVWMSGWAPDASQQKPLKPGSATVSLARILEDPGILEDPEGR</sequence>
<proteinExistence type="predicted"/>
<dbReference type="GO" id="GO:0008168">
    <property type="term" value="F:methyltransferase activity"/>
    <property type="evidence" value="ECO:0007669"/>
    <property type="project" value="UniProtKB-KW"/>
</dbReference>
<evidence type="ECO:0000313" key="5">
    <source>
        <dbReference type="Proteomes" id="UP001548832"/>
    </source>
</evidence>
<dbReference type="Proteomes" id="UP001548832">
    <property type="component" value="Unassembled WGS sequence"/>
</dbReference>
<protein>
    <submittedName>
        <fullName evidence="4">Methyltransferase domain-containing protein</fullName>
    </submittedName>
</protein>
<keyword evidence="1 4" id="KW-0489">Methyltransferase</keyword>
<evidence type="ECO:0000256" key="2">
    <source>
        <dbReference type="ARBA" id="ARBA00022679"/>
    </source>
</evidence>
<dbReference type="PANTHER" id="PTHR13090:SF1">
    <property type="entry name" value="ARGININE-HYDROXYLASE NDUFAF5, MITOCHONDRIAL"/>
    <property type="match status" value="1"/>
</dbReference>
<evidence type="ECO:0000313" key="4">
    <source>
        <dbReference type="EMBL" id="MET2831849.1"/>
    </source>
</evidence>
<dbReference type="RefSeq" id="WP_354464079.1">
    <property type="nucleotide sequence ID" value="NZ_JBEWSZ010000005.1"/>
</dbReference>
<dbReference type="PANTHER" id="PTHR13090">
    <property type="entry name" value="ARGININE-HYDROXYLASE NDUFAF5, MITOCHONDRIAL"/>
    <property type="match status" value="1"/>
</dbReference>
<feature type="domain" description="Methyltransferase type 11" evidence="3">
    <location>
        <begin position="89"/>
        <end position="136"/>
    </location>
</feature>
<name>A0ABV2DP95_9HYPH</name>
<dbReference type="Gene3D" id="3.40.50.150">
    <property type="entry name" value="Vaccinia Virus protein VP39"/>
    <property type="match status" value="1"/>
</dbReference>
<dbReference type="InterPro" id="IPR013216">
    <property type="entry name" value="Methyltransf_11"/>
</dbReference>
<organism evidence="4 5">
    <name type="scientific">Mesorhizobium shangrilense</name>
    <dbReference type="NCBI Taxonomy" id="460060"/>
    <lineage>
        <taxon>Bacteria</taxon>
        <taxon>Pseudomonadati</taxon>
        <taxon>Pseudomonadota</taxon>
        <taxon>Alphaproteobacteria</taxon>
        <taxon>Hyphomicrobiales</taxon>
        <taxon>Phyllobacteriaceae</taxon>
        <taxon>Mesorhizobium</taxon>
    </lineage>
</organism>
<evidence type="ECO:0000259" key="3">
    <source>
        <dbReference type="Pfam" id="PF08241"/>
    </source>
</evidence>
<dbReference type="Pfam" id="PF08241">
    <property type="entry name" value="Methyltransf_11"/>
    <property type="match status" value="1"/>
</dbReference>
<keyword evidence="5" id="KW-1185">Reference proteome</keyword>
<comment type="caution">
    <text evidence="4">The sequence shown here is derived from an EMBL/GenBank/DDBJ whole genome shotgun (WGS) entry which is preliminary data.</text>
</comment>
<gene>
    <name evidence="4" type="ORF">ABVQ20_33365</name>
</gene>
<evidence type="ECO:0000256" key="1">
    <source>
        <dbReference type="ARBA" id="ARBA00022603"/>
    </source>
</evidence>
<reference evidence="4 5" key="1">
    <citation type="submission" date="2024-06" db="EMBL/GenBank/DDBJ databases">
        <authorList>
            <person name="Kim D.-U."/>
        </authorList>
    </citation>
    <scope>NUCLEOTIDE SEQUENCE [LARGE SCALE GENOMIC DNA]</scope>
    <source>
        <strain evidence="4 5">KACC15460</strain>
    </source>
</reference>
<dbReference type="GO" id="GO:0032259">
    <property type="term" value="P:methylation"/>
    <property type="evidence" value="ECO:0007669"/>
    <property type="project" value="UniProtKB-KW"/>
</dbReference>
<dbReference type="EMBL" id="JBEWSZ010000005">
    <property type="protein sequence ID" value="MET2831849.1"/>
    <property type="molecule type" value="Genomic_DNA"/>
</dbReference>
<dbReference type="SUPFAM" id="SSF53335">
    <property type="entry name" value="S-adenosyl-L-methionine-dependent methyltransferases"/>
    <property type="match status" value="1"/>
</dbReference>
<keyword evidence="2" id="KW-0808">Transferase</keyword>
<dbReference type="InterPro" id="IPR029063">
    <property type="entry name" value="SAM-dependent_MTases_sf"/>
</dbReference>
<accession>A0ABV2DP95</accession>